<name>A0A0K8RPK2_IXORI</name>
<dbReference type="GO" id="GO:0004531">
    <property type="term" value="F:deoxyribonuclease II activity"/>
    <property type="evidence" value="ECO:0007669"/>
    <property type="project" value="InterPro"/>
</dbReference>
<proteinExistence type="evidence at transcript level"/>
<accession>A0A0K8RPK2</accession>
<dbReference type="PANTHER" id="PTHR10858:SF23">
    <property type="entry name" value="DEOXYRIBONUCLEASE II"/>
    <property type="match status" value="1"/>
</dbReference>
<keyword evidence="2" id="KW-0378">Hydrolase</keyword>
<dbReference type="Pfam" id="PF03265">
    <property type="entry name" value="DNase_II"/>
    <property type="match status" value="1"/>
</dbReference>
<dbReference type="PANTHER" id="PTHR10858">
    <property type="entry name" value="DEOXYRIBONUCLEASE II"/>
    <property type="match status" value="1"/>
</dbReference>
<dbReference type="EMBL" id="GADI01000837">
    <property type="protein sequence ID" value="JAA72971.1"/>
    <property type="molecule type" value="mRNA"/>
</dbReference>
<evidence type="ECO:0000313" key="3">
    <source>
        <dbReference type="EMBL" id="JAA72971.1"/>
    </source>
</evidence>
<protein>
    <submittedName>
        <fullName evidence="3">Putative deoxyribonuclease ii</fullName>
    </submittedName>
</protein>
<dbReference type="InterPro" id="IPR004947">
    <property type="entry name" value="DNase_II"/>
</dbReference>
<dbReference type="CDD" id="cd09120">
    <property type="entry name" value="PLDc_DNaseII_1"/>
    <property type="match status" value="1"/>
</dbReference>
<sequence>RHYITKIKRKLWLPFTGNILKMRASYLVLGLLALSISLVSSTSGSTRCKNQSGGNVDWFILYKLPKMQKTKGNAFTPAGGEFVYIDSDSPTSARTWTLSSQDLYRPPNPLAYTLAPLYQKGVVPQDILYVVYNDQSPDRYNGTRNGHSKGVVMFDEAVGIWLLHSAPRFVENLHGGVYTFPENARENAQIFVCVTFPATQLNAIAKQLRMQYANVYDKGSSTAMRQRHAQMDLLFKDSFIRGRTMRLSIVDVTSLGGKRFLSVAKRANLEVDIYSSILTGQIKDDLVVQSWRNGAGDRLPNDCNSNYTVTDVDSVKLNLDQSRFIAFNTTEDHSKWAIAVDKSAFCLGSMNRMESQFKRGGEALCFENSLVNRLFKRSAIVNTGCPVRR</sequence>
<comment type="similarity">
    <text evidence="1">Belongs to the DNase II family.</text>
</comment>
<dbReference type="AlphaFoldDB" id="A0A0K8RPK2"/>
<dbReference type="GO" id="GO:0006309">
    <property type="term" value="P:apoptotic DNA fragmentation"/>
    <property type="evidence" value="ECO:0007669"/>
    <property type="project" value="TreeGrafter"/>
</dbReference>
<dbReference type="CDD" id="cd09121">
    <property type="entry name" value="PLDc_DNaseII_2"/>
    <property type="match status" value="1"/>
</dbReference>
<evidence type="ECO:0000256" key="1">
    <source>
        <dbReference type="ARBA" id="ARBA00007527"/>
    </source>
</evidence>
<reference evidence="3" key="1">
    <citation type="submission" date="2012-12" db="EMBL/GenBank/DDBJ databases">
        <title>Identification and characterization of a phenylalanine ammonia-lyase gene family in Isatis indigotica Fort.</title>
        <authorList>
            <person name="Liu Q."/>
            <person name="Chen J."/>
            <person name="Zhou X."/>
            <person name="Di P."/>
            <person name="Xiao Y."/>
            <person name="Xuan H."/>
            <person name="Zhang L."/>
            <person name="Chen W."/>
        </authorList>
    </citation>
    <scope>NUCLEOTIDE SEQUENCE</scope>
    <source>
        <tissue evidence="3">Salivary gland</tissue>
    </source>
</reference>
<feature type="non-terminal residue" evidence="3">
    <location>
        <position position="1"/>
    </location>
</feature>
<organism evidence="3">
    <name type="scientific">Ixodes ricinus</name>
    <name type="common">Common tick</name>
    <name type="synonym">Acarus ricinus</name>
    <dbReference type="NCBI Taxonomy" id="34613"/>
    <lineage>
        <taxon>Eukaryota</taxon>
        <taxon>Metazoa</taxon>
        <taxon>Ecdysozoa</taxon>
        <taxon>Arthropoda</taxon>
        <taxon>Chelicerata</taxon>
        <taxon>Arachnida</taxon>
        <taxon>Acari</taxon>
        <taxon>Parasitiformes</taxon>
        <taxon>Ixodida</taxon>
        <taxon>Ixodoidea</taxon>
        <taxon>Ixodidae</taxon>
        <taxon>Ixodinae</taxon>
        <taxon>Ixodes</taxon>
    </lineage>
</organism>
<evidence type="ECO:0000256" key="2">
    <source>
        <dbReference type="ARBA" id="ARBA00022801"/>
    </source>
</evidence>